<protein>
    <submittedName>
        <fullName evidence="1">Uncharacterized protein</fullName>
    </submittedName>
</protein>
<evidence type="ECO:0000313" key="1">
    <source>
        <dbReference type="EMBL" id="DAF43614.1"/>
    </source>
</evidence>
<name>A0A8S5RXW6_9CAUD</name>
<dbReference type="EMBL" id="BK032509">
    <property type="protein sequence ID" value="DAF43614.1"/>
    <property type="molecule type" value="Genomic_DNA"/>
</dbReference>
<reference evidence="1" key="1">
    <citation type="journal article" date="2021" name="Proc. Natl. Acad. Sci. U.S.A.">
        <title>A Catalog of Tens of Thousands of Viruses from Human Metagenomes Reveals Hidden Associations with Chronic Diseases.</title>
        <authorList>
            <person name="Tisza M.J."/>
            <person name="Buck C.B."/>
        </authorList>
    </citation>
    <scope>NUCLEOTIDE SEQUENCE</scope>
    <source>
        <strain evidence="1">CtWdm1</strain>
    </source>
</reference>
<accession>A0A8S5RXW6</accession>
<sequence length="37" mass="4622">MSILTRLIYFKYRLTLSYKKLVEFDQLKKKVFYDESN</sequence>
<organism evidence="1">
    <name type="scientific">Siphoviridae sp. ctWdm1</name>
    <dbReference type="NCBI Taxonomy" id="2827883"/>
    <lineage>
        <taxon>Viruses</taxon>
        <taxon>Duplodnaviria</taxon>
        <taxon>Heunggongvirae</taxon>
        <taxon>Uroviricota</taxon>
        <taxon>Caudoviricetes</taxon>
    </lineage>
</organism>
<proteinExistence type="predicted"/>